<proteinExistence type="predicted"/>
<reference evidence="1" key="1">
    <citation type="submission" date="2020-02" db="EMBL/GenBank/DDBJ databases">
        <authorList>
            <person name="Meier V. D."/>
        </authorList>
    </citation>
    <scope>NUCLEOTIDE SEQUENCE</scope>
    <source>
        <strain evidence="1">AVDCRST_MAG38</strain>
    </source>
</reference>
<organism evidence="1">
    <name type="scientific">uncultured Solirubrobacteraceae bacterium</name>
    <dbReference type="NCBI Taxonomy" id="1162706"/>
    <lineage>
        <taxon>Bacteria</taxon>
        <taxon>Bacillati</taxon>
        <taxon>Actinomycetota</taxon>
        <taxon>Thermoleophilia</taxon>
        <taxon>Solirubrobacterales</taxon>
        <taxon>Solirubrobacteraceae</taxon>
        <taxon>environmental samples</taxon>
    </lineage>
</organism>
<dbReference type="AlphaFoldDB" id="A0A6J4SKT7"/>
<name>A0A6J4SKT7_9ACTN</name>
<gene>
    <name evidence="1" type="ORF">AVDCRST_MAG38-2870</name>
</gene>
<dbReference type="Pfam" id="PF22000">
    <property type="entry name" value="DUF6929"/>
    <property type="match status" value="1"/>
</dbReference>
<dbReference type="InterPro" id="IPR053851">
    <property type="entry name" value="DUF6929"/>
</dbReference>
<sequence length="336" mass="36006">MTAALPRYEEGMDKHSATMEGLPPLQLRHLRDLELAAPPEPGGKAHVASASGVVRRGDFVYVIGDDQLHLAVFRMSSPEPGETVRILSGDLPEEAESRKAAKPDLEALTLLPPFRGHAYGALLGLGSGSAPERDRGFVWPLNADGSLRDEVHDLDLAPLFERLRGDIEALNVEGACVVGDRLWLMHRGNRGGTTNVVVELSLDRVMESILGDERIDPGEVAALRSYDLGRLDGVELTFSDATPLGRDLLVFTASAEAQESGGGDGSIRGSVIGTIDAGGDVQRLRTIDRRYKVEGVHASIDTGVMDLLFVCDQDDPGTPSPLLSAAMPLEAAFEQE</sequence>
<dbReference type="EMBL" id="CADCVJ010000229">
    <property type="protein sequence ID" value="CAA9494972.1"/>
    <property type="molecule type" value="Genomic_DNA"/>
</dbReference>
<evidence type="ECO:0000313" key="1">
    <source>
        <dbReference type="EMBL" id="CAA9494972.1"/>
    </source>
</evidence>
<accession>A0A6J4SKT7</accession>
<protein>
    <submittedName>
        <fullName evidence="1">Uncharacterized protein</fullName>
    </submittedName>
</protein>